<feature type="domain" description="Peptidase S9 prolyl oligopeptidase catalytic" evidence="3">
    <location>
        <begin position="93"/>
        <end position="287"/>
    </location>
</feature>
<keyword evidence="1" id="KW-0378">Hydrolase</keyword>
<dbReference type="PANTHER" id="PTHR42776:SF27">
    <property type="entry name" value="DIPEPTIDYL PEPTIDASE FAMILY MEMBER 6"/>
    <property type="match status" value="1"/>
</dbReference>
<dbReference type="Gene3D" id="3.40.50.1820">
    <property type="entry name" value="alpha/beta hydrolase"/>
    <property type="match status" value="1"/>
</dbReference>
<dbReference type="SUPFAM" id="SSF53474">
    <property type="entry name" value="alpha/beta-Hydrolases"/>
    <property type="match status" value="1"/>
</dbReference>
<organism evidence="4 5">
    <name type="scientific">Halobacillus locisalis</name>
    <dbReference type="NCBI Taxonomy" id="220753"/>
    <lineage>
        <taxon>Bacteria</taxon>
        <taxon>Bacillati</taxon>
        <taxon>Bacillota</taxon>
        <taxon>Bacilli</taxon>
        <taxon>Bacillales</taxon>
        <taxon>Bacillaceae</taxon>
        <taxon>Halobacillus</taxon>
    </lineage>
</organism>
<dbReference type="RefSeq" id="WP_181472431.1">
    <property type="nucleotide sequence ID" value="NZ_JACEFG010000002.1"/>
</dbReference>
<dbReference type="GO" id="GO:0004252">
    <property type="term" value="F:serine-type endopeptidase activity"/>
    <property type="evidence" value="ECO:0007669"/>
    <property type="project" value="TreeGrafter"/>
</dbReference>
<evidence type="ECO:0000256" key="2">
    <source>
        <dbReference type="SAM" id="SignalP"/>
    </source>
</evidence>
<keyword evidence="5" id="KW-1185">Reference proteome</keyword>
<evidence type="ECO:0000313" key="5">
    <source>
        <dbReference type="Proteomes" id="UP000571017"/>
    </source>
</evidence>
<dbReference type="GO" id="GO:0006508">
    <property type="term" value="P:proteolysis"/>
    <property type="evidence" value="ECO:0007669"/>
    <property type="project" value="InterPro"/>
</dbReference>
<dbReference type="InterPro" id="IPR029058">
    <property type="entry name" value="AB_hydrolase_fold"/>
</dbReference>
<protein>
    <submittedName>
        <fullName evidence="4">S9 family peptidase</fullName>
    </submittedName>
</protein>
<dbReference type="PROSITE" id="PS51257">
    <property type="entry name" value="PROKAR_LIPOPROTEIN"/>
    <property type="match status" value="1"/>
</dbReference>
<feature type="chain" id="PRO_5039306103" evidence="2">
    <location>
        <begin position="21"/>
        <end position="288"/>
    </location>
</feature>
<proteinExistence type="predicted"/>
<name>A0A838CUG0_9BACI</name>
<dbReference type="PANTHER" id="PTHR42776">
    <property type="entry name" value="SERINE PEPTIDASE S9 FAMILY MEMBER"/>
    <property type="match status" value="1"/>
</dbReference>
<gene>
    <name evidence="4" type="ORF">H0266_10965</name>
</gene>
<sequence length="288" mass="32561">MKKLFFVLVLLWLVGCEAGAESIIVSQEKIDVPQTTHSETTETHRFTYLSDGLEVVGYMVKPKEVDKELPLLIYNRGGNQELGKINDQTLATYLSYWANKGYIVLASQYRGNDGGEGKEEYGGSDVNDVLNLARVAEEIPNVDEDNTVMVGKSRGGMMTYLAIKNEMELKAAAIVAGPTDLTLGFDNRGAGMKRMMIDLIGAPSDNPEAYKDRSAVYWPDEIDVPTLILHGENDWRVSVERARKLSEKLSEVNADYEYIEYENDDHDLSNHSEEYKEKVHQWFQKYID</sequence>
<reference evidence="4 5" key="1">
    <citation type="journal article" date="2004" name="Extremophiles">
        <title>Halobacillus locisalis sp. nov., a halophilic bacterium isolated from a marine solar saltern of the Yellow Sea in Korea.</title>
        <authorList>
            <person name="Yoon J.H."/>
            <person name="Kang K.H."/>
            <person name="Oh T.K."/>
            <person name="Park Y.H."/>
        </authorList>
    </citation>
    <scope>NUCLEOTIDE SEQUENCE [LARGE SCALE GENOMIC DNA]</scope>
    <source>
        <strain evidence="4 5">KCTC 3788</strain>
    </source>
</reference>
<evidence type="ECO:0000259" key="3">
    <source>
        <dbReference type="Pfam" id="PF00326"/>
    </source>
</evidence>
<evidence type="ECO:0000313" key="4">
    <source>
        <dbReference type="EMBL" id="MBA2175415.1"/>
    </source>
</evidence>
<dbReference type="InterPro" id="IPR001375">
    <property type="entry name" value="Peptidase_S9_cat"/>
</dbReference>
<feature type="signal peptide" evidence="2">
    <location>
        <begin position="1"/>
        <end position="20"/>
    </location>
</feature>
<dbReference type="EMBL" id="JACEFG010000002">
    <property type="protein sequence ID" value="MBA2175415.1"/>
    <property type="molecule type" value="Genomic_DNA"/>
</dbReference>
<dbReference type="Pfam" id="PF00326">
    <property type="entry name" value="Peptidase_S9"/>
    <property type="match status" value="1"/>
</dbReference>
<evidence type="ECO:0000256" key="1">
    <source>
        <dbReference type="ARBA" id="ARBA00022801"/>
    </source>
</evidence>
<dbReference type="AlphaFoldDB" id="A0A838CUG0"/>
<keyword evidence="2" id="KW-0732">Signal</keyword>
<comment type="caution">
    <text evidence="4">The sequence shown here is derived from an EMBL/GenBank/DDBJ whole genome shotgun (WGS) entry which is preliminary data.</text>
</comment>
<accession>A0A838CUG0</accession>
<dbReference type="Proteomes" id="UP000571017">
    <property type="component" value="Unassembled WGS sequence"/>
</dbReference>